<accession>A0ABY9J331</accession>
<evidence type="ECO:0000313" key="2">
    <source>
        <dbReference type="EMBL" id="WLQ68797.1"/>
    </source>
</evidence>
<dbReference type="EMBL" id="CP120983">
    <property type="protein sequence ID" value="WLQ68797.1"/>
    <property type="molecule type" value="Genomic_DNA"/>
</dbReference>
<dbReference type="EMBL" id="CP120983">
    <property type="protein sequence ID" value="WLQ62078.1"/>
    <property type="molecule type" value="Genomic_DNA"/>
</dbReference>
<evidence type="ECO:0000313" key="3">
    <source>
        <dbReference type="Proteomes" id="UP001224433"/>
    </source>
</evidence>
<dbReference type="RefSeq" id="WP_187282053.1">
    <property type="nucleotide sequence ID" value="NZ_CP120983.1"/>
</dbReference>
<proteinExistence type="predicted"/>
<gene>
    <name evidence="1" type="ORF">P8A20_00055</name>
    <name evidence="2" type="ORF">P8A20_37050</name>
</gene>
<sequence length="51" mass="5743">MLNAEHGSIFRKLIHPSLLEFGRRAKGKPGIVQKQRRNGEPMFDIDVAIVA</sequence>
<reference evidence="1 3" key="1">
    <citation type="submission" date="2023-03" db="EMBL/GenBank/DDBJ databases">
        <title>Isolation and description of six Streptomyces strains from soil environments, able to metabolize different microbial glucans.</title>
        <authorList>
            <person name="Widen T."/>
            <person name="Larsbrink J."/>
        </authorList>
    </citation>
    <scope>NUCLEOTIDE SEQUENCE [LARGE SCALE GENOMIC DNA]</scope>
    <source>
        <strain evidence="1 3">Alt3</strain>
    </source>
</reference>
<keyword evidence="3" id="KW-1185">Reference proteome</keyword>
<evidence type="ECO:0000313" key="1">
    <source>
        <dbReference type="EMBL" id="WLQ62078.1"/>
    </source>
</evidence>
<dbReference type="Proteomes" id="UP001224433">
    <property type="component" value="Chromosome"/>
</dbReference>
<name>A0ABY9J331_9ACTN</name>
<organism evidence="1 3">
    <name type="scientific">Streptomyces glycanivorans</name>
    <dbReference type="NCBI Taxonomy" id="3033808"/>
    <lineage>
        <taxon>Bacteria</taxon>
        <taxon>Bacillati</taxon>
        <taxon>Actinomycetota</taxon>
        <taxon>Actinomycetes</taxon>
        <taxon>Kitasatosporales</taxon>
        <taxon>Streptomycetaceae</taxon>
        <taxon>Streptomyces</taxon>
    </lineage>
</organism>
<protein>
    <submittedName>
        <fullName evidence="1">Uncharacterized protein</fullName>
    </submittedName>
</protein>